<feature type="domain" description="SRS" evidence="2">
    <location>
        <begin position="43"/>
        <end position="171"/>
    </location>
</feature>
<sequence length="346" mass="36483">MSRSGAGRVLYIFLFMAPVWSQLVSTAENKQVLPQCTVRDAATTCVCESLEAKGGQAQSVNAATLSESANTLQVQCTEPSTFVPSDLDSVCTGATQEASITTCQASKDTSTKVKISTLLSKEADPGTKWTTKDQKSHSLVIPSTDFPLVDRHFFVGCTKIPGDKSCVVNVTLNARTSALVGNVLTCAYGETSNLSIPKVALDSTNDSLTVVCGGEGAMPESNGAPTIFLCKDPETDVCTKVEDITGVFPGFTKDWWTPDREHEGGRTLTVPKSGFPVDPKTIMLGCLKSPPPSDAETAKDALSAADLPTCKVKVTISAGASSFSAMKALVGAYALITLTLFRAYLV</sequence>
<dbReference type="PRINTS" id="PR01801">
    <property type="entry name" value="SURFCEANTIGN"/>
</dbReference>
<protein>
    <submittedName>
        <fullName evidence="3">SAG-related sequence</fullName>
    </submittedName>
</protein>
<keyword evidence="4" id="KW-1185">Reference proteome</keyword>
<dbReference type="SUPFAM" id="SSF74877">
    <property type="entry name" value="Major surface antigen p30, SAG1"/>
    <property type="match status" value="2"/>
</dbReference>
<reference evidence="3 4" key="1">
    <citation type="submission" date="2017-09" db="EMBL/GenBank/DDBJ databases">
        <title>Genome sequencing of Besnoitia besnoiti strain Bb-Ger1.</title>
        <authorList>
            <person name="Schares G."/>
            <person name="Venepally P."/>
            <person name="Lorenzi H.A."/>
        </authorList>
    </citation>
    <scope>NUCLEOTIDE SEQUENCE [LARGE SCALE GENOMIC DNA]</scope>
    <source>
        <strain evidence="3 4">Bb-Ger1</strain>
    </source>
</reference>
<comment type="caution">
    <text evidence="3">The sequence shown here is derived from an EMBL/GenBank/DDBJ whole genome shotgun (WGS) entry which is preliminary data.</text>
</comment>
<dbReference type="AlphaFoldDB" id="A0A2A9MDI4"/>
<dbReference type="KEGG" id="bbes:BESB_061510"/>
<dbReference type="GO" id="GO:0016020">
    <property type="term" value="C:membrane"/>
    <property type="evidence" value="ECO:0007669"/>
    <property type="project" value="InterPro"/>
</dbReference>
<organism evidence="3 4">
    <name type="scientific">Besnoitia besnoiti</name>
    <name type="common">Apicomplexan protozoan</name>
    <dbReference type="NCBI Taxonomy" id="94643"/>
    <lineage>
        <taxon>Eukaryota</taxon>
        <taxon>Sar</taxon>
        <taxon>Alveolata</taxon>
        <taxon>Apicomplexa</taxon>
        <taxon>Conoidasida</taxon>
        <taxon>Coccidia</taxon>
        <taxon>Eucoccidiorida</taxon>
        <taxon>Eimeriorina</taxon>
        <taxon>Sarcocystidae</taxon>
        <taxon>Besnoitia</taxon>
    </lineage>
</organism>
<dbReference type="Pfam" id="PF04092">
    <property type="entry name" value="SAG"/>
    <property type="match status" value="2"/>
</dbReference>
<name>A0A2A9MDI4_BESBE</name>
<feature type="signal peptide" evidence="1">
    <location>
        <begin position="1"/>
        <end position="21"/>
    </location>
</feature>
<keyword evidence="1" id="KW-0732">Signal</keyword>
<dbReference type="OrthoDB" id="333190at2759"/>
<dbReference type="RefSeq" id="XP_029219273.1">
    <property type="nucleotide sequence ID" value="XM_029364565.1"/>
</dbReference>
<evidence type="ECO:0000313" key="4">
    <source>
        <dbReference type="Proteomes" id="UP000224006"/>
    </source>
</evidence>
<dbReference type="InterPro" id="IPR028352">
    <property type="entry name" value="Surface_antig_SAG1"/>
</dbReference>
<dbReference type="GeneID" id="40311079"/>
<accession>A0A2A9MDI4</accession>
<dbReference type="InterPro" id="IPR036755">
    <property type="entry name" value="SRS_dom_sf"/>
</dbReference>
<proteinExistence type="predicted"/>
<dbReference type="InterPro" id="IPR007226">
    <property type="entry name" value="SRS_dom"/>
</dbReference>
<evidence type="ECO:0000259" key="2">
    <source>
        <dbReference type="Pfam" id="PF04092"/>
    </source>
</evidence>
<dbReference type="VEuPathDB" id="ToxoDB:BESB_061510"/>
<evidence type="ECO:0000313" key="3">
    <source>
        <dbReference type="EMBL" id="PFH35264.1"/>
    </source>
</evidence>
<dbReference type="Gene3D" id="2.60.40.1320">
    <property type="entry name" value="SRS domain"/>
    <property type="match status" value="2"/>
</dbReference>
<gene>
    <name evidence="3" type="ORF">BESB_061510</name>
</gene>
<feature type="chain" id="PRO_5012518499" evidence="1">
    <location>
        <begin position="22"/>
        <end position="346"/>
    </location>
</feature>
<dbReference type="Proteomes" id="UP000224006">
    <property type="component" value="Chromosome V"/>
</dbReference>
<evidence type="ECO:0000256" key="1">
    <source>
        <dbReference type="SAM" id="SignalP"/>
    </source>
</evidence>
<dbReference type="EMBL" id="NWUJ01000005">
    <property type="protein sequence ID" value="PFH35264.1"/>
    <property type="molecule type" value="Genomic_DNA"/>
</dbReference>
<feature type="domain" description="SRS" evidence="2">
    <location>
        <begin position="182"/>
        <end position="316"/>
    </location>
</feature>